<evidence type="ECO:0000313" key="2">
    <source>
        <dbReference type="Proteomes" id="UP000489600"/>
    </source>
</evidence>
<keyword evidence="2" id="KW-1185">Reference proteome</keyword>
<dbReference type="Proteomes" id="UP000489600">
    <property type="component" value="Unassembled WGS sequence"/>
</dbReference>
<gene>
    <name evidence="1" type="ORF">ANE_LOCUS18274</name>
</gene>
<accession>A0A565C2G2</accession>
<dbReference type="OrthoDB" id="1103679at2759"/>
<sequence>MSTDNIFMLFYEPSSSSLMEVIKEEISETQHLFQSEEQTSLGKRKINLVVKSEDEREVKRVALFSQEPLKEVEEDIDMTEEDQEREEHIENELIMEDSVLEEEEYVVDFDGFF</sequence>
<proteinExistence type="predicted"/>
<comment type="caution">
    <text evidence="1">The sequence shown here is derived from an EMBL/GenBank/DDBJ whole genome shotgun (WGS) entry which is preliminary data.</text>
</comment>
<evidence type="ECO:0000313" key="1">
    <source>
        <dbReference type="EMBL" id="VVB07830.1"/>
    </source>
</evidence>
<reference evidence="1" key="1">
    <citation type="submission" date="2019-07" db="EMBL/GenBank/DDBJ databases">
        <authorList>
            <person name="Dittberner H."/>
        </authorList>
    </citation>
    <scope>NUCLEOTIDE SEQUENCE [LARGE SCALE GENOMIC DNA]</scope>
</reference>
<organism evidence="1 2">
    <name type="scientific">Arabis nemorensis</name>
    <dbReference type="NCBI Taxonomy" id="586526"/>
    <lineage>
        <taxon>Eukaryota</taxon>
        <taxon>Viridiplantae</taxon>
        <taxon>Streptophyta</taxon>
        <taxon>Embryophyta</taxon>
        <taxon>Tracheophyta</taxon>
        <taxon>Spermatophyta</taxon>
        <taxon>Magnoliopsida</taxon>
        <taxon>eudicotyledons</taxon>
        <taxon>Gunneridae</taxon>
        <taxon>Pentapetalae</taxon>
        <taxon>rosids</taxon>
        <taxon>malvids</taxon>
        <taxon>Brassicales</taxon>
        <taxon>Brassicaceae</taxon>
        <taxon>Arabideae</taxon>
        <taxon>Arabis</taxon>
    </lineage>
</organism>
<dbReference type="AlphaFoldDB" id="A0A565C2G2"/>
<name>A0A565C2G2_9BRAS</name>
<dbReference type="EMBL" id="CABITT030000006">
    <property type="protein sequence ID" value="VVB07830.1"/>
    <property type="molecule type" value="Genomic_DNA"/>
</dbReference>
<protein>
    <submittedName>
        <fullName evidence="1">Uncharacterized protein</fullName>
    </submittedName>
</protein>